<evidence type="ECO:0000256" key="2">
    <source>
        <dbReference type="ARBA" id="ARBA00023125"/>
    </source>
</evidence>
<reference evidence="6" key="1">
    <citation type="journal article" date="2019" name="Int. J. Syst. Evol. Microbiol.">
        <title>The Global Catalogue of Microorganisms (GCM) 10K type strain sequencing project: providing services to taxonomists for standard genome sequencing and annotation.</title>
        <authorList>
            <consortium name="The Broad Institute Genomics Platform"/>
            <consortium name="The Broad Institute Genome Sequencing Center for Infectious Disease"/>
            <person name="Wu L."/>
            <person name="Ma J."/>
        </authorList>
    </citation>
    <scope>NUCLEOTIDE SEQUENCE [LARGE SCALE GENOMIC DNA]</scope>
    <source>
        <strain evidence="6">JCM 4816</strain>
    </source>
</reference>
<evidence type="ECO:0000256" key="3">
    <source>
        <dbReference type="ARBA" id="ARBA00023163"/>
    </source>
</evidence>
<sequence length="272" mass="29391">MLNVRIVLDDPPVLAAVGVGVHGPAGQVDEFLLPDLWQLHLYDYEADLHVAGTDHAIRPGRVSLIPPGAKSRYRYRGRSEHLYVHLRLPTEGAAVSLPLMQHTGSERAALDGQLRQAVASWPSRPARATAEVWAALWRVAQLAPSEPDEGAEHARPAHPVVTAATAFIEERLAGPLSVPQVARAVGVSHNHLTRLFRESTGQSVVGWIRARRMARARHFLQATTLSIPAVAASVGIPDLQAFNKACRRELGAAPRVIRAERLPGSAADRTGG</sequence>
<evidence type="ECO:0000259" key="4">
    <source>
        <dbReference type="PROSITE" id="PS01124"/>
    </source>
</evidence>
<dbReference type="EMBL" id="JBHSQJ010000057">
    <property type="protein sequence ID" value="MFC5908417.1"/>
    <property type="molecule type" value="Genomic_DNA"/>
</dbReference>
<name>A0ABW1G4A3_9ACTN</name>
<dbReference type="Pfam" id="PF12833">
    <property type="entry name" value="HTH_18"/>
    <property type="match status" value="1"/>
</dbReference>
<organism evidence="5 6">
    <name type="scientific">Streptacidiphilus monticola</name>
    <dbReference type="NCBI Taxonomy" id="2161674"/>
    <lineage>
        <taxon>Bacteria</taxon>
        <taxon>Bacillati</taxon>
        <taxon>Actinomycetota</taxon>
        <taxon>Actinomycetes</taxon>
        <taxon>Kitasatosporales</taxon>
        <taxon>Streptomycetaceae</taxon>
        <taxon>Streptacidiphilus</taxon>
    </lineage>
</organism>
<comment type="caution">
    <text evidence="5">The sequence shown here is derived from an EMBL/GenBank/DDBJ whole genome shotgun (WGS) entry which is preliminary data.</text>
</comment>
<dbReference type="RefSeq" id="WP_380583414.1">
    <property type="nucleotide sequence ID" value="NZ_JBHSQJ010000057.1"/>
</dbReference>
<dbReference type="Gene3D" id="1.10.10.60">
    <property type="entry name" value="Homeodomain-like"/>
    <property type="match status" value="1"/>
</dbReference>
<dbReference type="SMART" id="SM00342">
    <property type="entry name" value="HTH_ARAC"/>
    <property type="match status" value="1"/>
</dbReference>
<dbReference type="InterPro" id="IPR018060">
    <property type="entry name" value="HTH_AraC"/>
</dbReference>
<dbReference type="Proteomes" id="UP001596174">
    <property type="component" value="Unassembled WGS sequence"/>
</dbReference>
<accession>A0ABW1G4A3</accession>
<keyword evidence="3" id="KW-0804">Transcription</keyword>
<proteinExistence type="predicted"/>
<dbReference type="PANTHER" id="PTHR46796">
    <property type="entry name" value="HTH-TYPE TRANSCRIPTIONAL ACTIVATOR RHAS-RELATED"/>
    <property type="match status" value="1"/>
</dbReference>
<dbReference type="PANTHER" id="PTHR46796:SF6">
    <property type="entry name" value="ARAC SUBFAMILY"/>
    <property type="match status" value="1"/>
</dbReference>
<dbReference type="InterPro" id="IPR050204">
    <property type="entry name" value="AraC_XylS_family_regulators"/>
</dbReference>
<evidence type="ECO:0000313" key="5">
    <source>
        <dbReference type="EMBL" id="MFC5908417.1"/>
    </source>
</evidence>
<keyword evidence="1" id="KW-0805">Transcription regulation</keyword>
<evidence type="ECO:0000256" key="1">
    <source>
        <dbReference type="ARBA" id="ARBA00023015"/>
    </source>
</evidence>
<dbReference type="SUPFAM" id="SSF46689">
    <property type="entry name" value="Homeodomain-like"/>
    <property type="match status" value="2"/>
</dbReference>
<dbReference type="PROSITE" id="PS01124">
    <property type="entry name" value="HTH_ARAC_FAMILY_2"/>
    <property type="match status" value="1"/>
</dbReference>
<protein>
    <submittedName>
        <fullName evidence="5">Helix-turn-helix domain-containing protein</fullName>
    </submittedName>
</protein>
<feature type="domain" description="HTH araC/xylS-type" evidence="4">
    <location>
        <begin position="162"/>
        <end position="260"/>
    </location>
</feature>
<dbReference type="InterPro" id="IPR009057">
    <property type="entry name" value="Homeodomain-like_sf"/>
</dbReference>
<gene>
    <name evidence="5" type="ORF">ACFP3V_14495</name>
</gene>
<keyword evidence="6" id="KW-1185">Reference proteome</keyword>
<evidence type="ECO:0000313" key="6">
    <source>
        <dbReference type="Proteomes" id="UP001596174"/>
    </source>
</evidence>
<keyword evidence="2" id="KW-0238">DNA-binding</keyword>